<dbReference type="STRING" id="69004.A0A182QMM5"/>
<dbReference type="InterPro" id="IPR009048">
    <property type="entry name" value="A-macroglobulin_rcpt-bd"/>
</dbReference>
<comment type="function">
    <text evidence="6">Binds covalently through a thioester bond to the pathogen surface resulting in pathogen clearance.</text>
</comment>
<dbReference type="Gene3D" id="2.60.40.1940">
    <property type="match status" value="1"/>
</dbReference>
<keyword evidence="5" id="KW-0325">Glycoprotein</keyword>
<dbReference type="Gene3D" id="2.60.40.2950">
    <property type="match status" value="1"/>
</dbReference>
<keyword evidence="4" id="KW-1015">Disulfide bond</keyword>
<feature type="domain" description="Alpha-macroglobulin receptor-binding" evidence="12">
    <location>
        <begin position="1231"/>
        <end position="1320"/>
    </location>
</feature>
<dbReference type="Gene3D" id="2.60.40.690">
    <property type="entry name" value="Alpha-macroglobulin, receptor-binding domain"/>
    <property type="match status" value="1"/>
</dbReference>
<dbReference type="EMBL" id="AXCN02001809">
    <property type="status" value="NOT_ANNOTATED_CDS"/>
    <property type="molecule type" value="Genomic_DNA"/>
</dbReference>
<dbReference type="InterPro" id="IPR002890">
    <property type="entry name" value="MG2"/>
</dbReference>
<feature type="domain" description="Alpha-2-macroglobulin" evidence="11">
    <location>
        <begin position="635"/>
        <end position="726"/>
    </location>
</feature>
<dbReference type="SMART" id="SM01361">
    <property type="entry name" value="A2M_recep"/>
    <property type="match status" value="1"/>
</dbReference>
<dbReference type="InterPro" id="IPR011625">
    <property type="entry name" value="A2M_N_BRD"/>
</dbReference>
<keyword evidence="3" id="KW-0882">Thioester bond</keyword>
<dbReference type="Pfam" id="PF07703">
    <property type="entry name" value="A2M_BRD"/>
    <property type="match status" value="1"/>
</dbReference>
<dbReference type="Pfam" id="PF07678">
    <property type="entry name" value="TED_complement"/>
    <property type="match status" value="1"/>
</dbReference>
<accession>A0A182QMM5</accession>
<dbReference type="GO" id="GO:0004866">
    <property type="term" value="F:endopeptidase inhibitor activity"/>
    <property type="evidence" value="ECO:0007669"/>
    <property type="project" value="InterPro"/>
</dbReference>
<dbReference type="Pfam" id="PF17791">
    <property type="entry name" value="MG3"/>
    <property type="match status" value="1"/>
</dbReference>
<dbReference type="InterPro" id="IPR008930">
    <property type="entry name" value="Terpenoid_cyclase/PrenylTrfase"/>
</dbReference>
<name>A0A182QMM5_9DIPT</name>
<dbReference type="Gene3D" id="2.60.40.10">
    <property type="entry name" value="Immunoglobulins"/>
    <property type="match status" value="2"/>
</dbReference>
<evidence type="ECO:0000256" key="3">
    <source>
        <dbReference type="ARBA" id="ARBA00022966"/>
    </source>
</evidence>
<reference evidence="13" key="2">
    <citation type="submission" date="2020-05" db="UniProtKB">
        <authorList>
            <consortium name="EnsemblMetazoa"/>
        </authorList>
    </citation>
    <scope>IDENTIFICATION</scope>
    <source>
        <strain evidence="13">FAR1</strain>
    </source>
</reference>
<evidence type="ECO:0000259" key="12">
    <source>
        <dbReference type="SMART" id="SM01361"/>
    </source>
</evidence>
<evidence type="ECO:0000313" key="13">
    <source>
        <dbReference type="EnsemblMetazoa" id="AFAF013240-PA"/>
    </source>
</evidence>
<dbReference type="InterPro" id="IPR011626">
    <property type="entry name" value="Alpha-macroglobulin_TED"/>
</dbReference>
<evidence type="ECO:0000256" key="9">
    <source>
        <dbReference type="SAM" id="SignalP"/>
    </source>
</evidence>
<dbReference type="PANTHER" id="PTHR11412">
    <property type="entry name" value="MACROGLOBULIN / COMPLEMENT"/>
    <property type="match status" value="1"/>
</dbReference>
<proteinExistence type="predicted"/>
<evidence type="ECO:0000256" key="4">
    <source>
        <dbReference type="ARBA" id="ARBA00023157"/>
    </source>
</evidence>
<dbReference type="Pfam" id="PF01835">
    <property type="entry name" value="MG2"/>
    <property type="match status" value="1"/>
</dbReference>
<protein>
    <recommendedName>
        <fullName evidence="8">TEP1-F</fullName>
    </recommendedName>
</protein>
<dbReference type="FunFam" id="2.60.40.1930:FF:000001">
    <property type="entry name" value="CD109 isoform 3"/>
    <property type="match status" value="1"/>
</dbReference>
<dbReference type="PANTHER" id="PTHR11412:SF136">
    <property type="entry name" value="CD109 ANTIGEN"/>
    <property type="match status" value="1"/>
</dbReference>
<dbReference type="InterPro" id="IPR041555">
    <property type="entry name" value="MG3"/>
</dbReference>
<dbReference type="GO" id="GO:0002376">
    <property type="term" value="P:immune system process"/>
    <property type="evidence" value="ECO:0007669"/>
    <property type="project" value="UniProtKB-KW"/>
</dbReference>
<dbReference type="PROSITE" id="PS00477">
    <property type="entry name" value="ALPHA_2_MACROGLOBULIN"/>
    <property type="match status" value="1"/>
</dbReference>
<dbReference type="GO" id="GO:0005615">
    <property type="term" value="C:extracellular space"/>
    <property type="evidence" value="ECO:0007669"/>
    <property type="project" value="InterPro"/>
</dbReference>
<feature type="domain" description="Alpha-2-macroglobulin bait region" evidence="10">
    <location>
        <begin position="426"/>
        <end position="558"/>
    </location>
</feature>
<dbReference type="Gene3D" id="2.60.120.1540">
    <property type="match status" value="1"/>
</dbReference>
<dbReference type="InterPro" id="IPR047565">
    <property type="entry name" value="Alpha-macroglob_thiol-ester_cl"/>
</dbReference>
<dbReference type="SUPFAM" id="SSF49410">
    <property type="entry name" value="Alpha-macroglobulin receptor domain"/>
    <property type="match status" value="1"/>
</dbReference>
<dbReference type="SMART" id="SM01359">
    <property type="entry name" value="A2M_N_2"/>
    <property type="match status" value="1"/>
</dbReference>
<dbReference type="Pfam" id="PF00207">
    <property type="entry name" value="A2M"/>
    <property type="match status" value="1"/>
</dbReference>
<dbReference type="InterPro" id="IPR049135">
    <property type="entry name" value="TEP1_CUB2"/>
</dbReference>
<dbReference type="Proteomes" id="UP000075886">
    <property type="component" value="Unassembled WGS sequence"/>
</dbReference>
<dbReference type="InterPro" id="IPR013783">
    <property type="entry name" value="Ig-like_fold"/>
</dbReference>
<feature type="chain" id="PRO_5008133173" description="TEP1-F" evidence="9">
    <location>
        <begin position="22"/>
        <end position="1343"/>
    </location>
</feature>
<dbReference type="InterPro" id="IPR019742">
    <property type="entry name" value="MacrogloblnA2_CS"/>
</dbReference>
<dbReference type="Gene3D" id="1.50.10.20">
    <property type="match status" value="1"/>
</dbReference>
<evidence type="ECO:0000256" key="2">
    <source>
        <dbReference type="ARBA" id="ARBA00022859"/>
    </source>
</evidence>
<reference evidence="14" key="1">
    <citation type="submission" date="2014-01" db="EMBL/GenBank/DDBJ databases">
        <title>The Genome Sequence of Anopheles farauti FAR1 (V2).</title>
        <authorList>
            <consortium name="The Broad Institute Genomics Platform"/>
            <person name="Neafsey D.E."/>
            <person name="Besansky N."/>
            <person name="Howell P."/>
            <person name="Walton C."/>
            <person name="Young S.K."/>
            <person name="Zeng Q."/>
            <person name="Gargeya S."/>
            <person name="Fitzgerald M."/>
            <person name="Haas B."/>
            <person name="Abouelleil A."/>
            <person name="Allen A.W."/>
            <person name="Alvarado L."/>
            <person name="Arachchi H.M."/>
            <person name="Berlin A.M."/>
            <person name="Chapman S.B."/>
            <person name="Gainer-Dewar J."/>
            <person name="Goldberg J."/>
            <person name="Griggs A."/>
            <person name="Gujja S."/>
            <person name="Hansen M."/>
            <person name="Howarth C."/>
            <person name="Imamovic A."/>
            <person name="Ireland A."/>
            <person name="Larimer J."/>
            <person name="McCowan C."/>
            <person name="Murphy C."/>
            <person name="Pearson M."/>
            <person name="Poon T.W."/>
            <person name="Priest M."/>
            <person name="Roberts A."/>
            <person name="Saif S."/>
            <person name="Shea T."/>
            <person name="Sisk P."/>
            <person name="Sykes S."/>
            <person name="Wortman J."/>
            <person name="Nusbaum C."/>
            <person name="Birren B."/>
        </authorList>
    </citation>
    <scope>NUCLEOTIDE SEQUENCE [LARGE SCALE GENOMIC DNA]</scope>
    <source>
        <strain evidence="14">FAR1</strain>
    </source>
</reference>
<dbReference type="Pfam" id="PF07677">
    <property type="entry name" value="A2M_recep"/>
    <property type="match status" value="1"/>
</dbReference>
<evidence type="ECO:0000259" key="11">
    <source>
        <dbReference type="SMART" id="SM01360"/>
    </source>
</evidence>
<dbReference type="InterPro" id="IPR050473">
    <property type="entry name" value="A2M/Complement_sys"/>
</dbReference>
<dbReference type="SUPFAM" id="SSF48239">
    <property type="entry name" value="Terpenoid cyclases/Protein prenyltransferases"/>
    <property type="match status" value="1"/>
</dbReference>
<sequence length="1343" mass="149439">MWSYGRSHLLVTFLVINVCQGLLVVGPKFIHSGQNFSLVVSNFGPDTKAVTCKISGVADDGRSILSFSRAVQVAGSSNTAVSYTLPGNLTKGSYQFVADGTNGFKFHQQVDLLFLGSTLTGLVQLNKPVYKPGDTVQLRAIVLNNELRPPAGKPCAQVTVRDPQGNVIRRWSRATLRTGVFEGELQIATIPLTGVYQITVTMGAHDIGFKTFEVKEYALALFEVQLQPTRVPLAKHQTLSLTLTAQYYVGKPVKGTATIELFLEDDLLDQRKVLNVYGSAKVDLKFNHHLEVYDDSRNVHVHVTFTQHETNRTIHKQHTITVYKAPYRVKFVREQAEFDGGKPYEGALKLQYHDGTPAKAISTQVEIEGIGTGTEQTIYKSDDAGKIKLTLHPATSTEQIFMSVTIDGDLLLDEQISRRDPGKAFIKLDLISKVVPGEKIGLRVTYSKDLPFFLYYVLSKGKILDAGYVKPSKPTEHSLQISAPEELIPKAQIMVATMSESVVLYDFVDVSFSDLRNNFKLNLTKLTIKPGEELEINMRGRPGAYVALAAYDKRLLQHSSSHDLFWRDVVDVFEGFNALEYNEFDYFHSVGLFARTLDHIIFERGTNQAARAGSKKKTSAVGRPMHTFRTNFVESWLWKTYKMDKSGSKSLKEAAPDTTTAWHLTGFSIDPVHGLGIIKQPIEFTTMQSFYIVENLPYSIKRGEIVTLQFILFSSYPQQQKATVTLYNVDNQTEFVGHPVTATKHTKTVTVSQDTGVPVSFFVKARKLGEMTVRVQAAIDAATDTIETVVRVQPESLVTQKMVSRFFCHTTHHNQTFDIKLDFEQQADPGTRKIEFVLTPNILTSVLDNLESLLSVPTGCGEQNMMRLVPIVLVLDYLTSLGTANKQLTDKATGLLRTGYQNQMRYHKPDGSFAVFTHSPGSVFLTAFVAKTLATASKYADDIQPEVVQKSYGWLVSKQRPNGRFDEVGQLWHKDMQGGVREGIALTSFVLIALQEQPSVAEKHALAIKKGIDYVANALGSIEDSYDLAIATYALCLNGHGARETFLNKLIDRSKPLKNGEERYWPRSAHEIETTAYALLSFVQMEKYVDGTAIMRWLVRQRYTPGSFPRTQDTFVGLKALSSLAQKISPSRNDYSVQLRAGELQREFRVTSTDLGTVQHEELIGDTNQLALNVGGVGFGLLQVVYKYGVDLRNYTNSFDLQLKKTVLNTGGVLKLTACASFIPSLTDSRSNMALVEINFPSGYSVERKPISDASKLNPIQKTEVRFGGTSVVLYYNNMGTERNCFTVTAFRKAKIALKRPAYVLVHDYYEPKLNAIAVYQVDDDVGVCDVCDADGCPATCKA</sequence>
<keyword evidence="1 9" id="KW-0732">Signal</keyword>
<evidence type="ECO:0000256" key="8">
    <source>
        <dbReference type="ARBA" id="ARBA00078071"/>
    </source>
</evidence>
<organism evidence="13 14">
    <name type="scientific">Anopheles farauti</name>
    <dbReference type="NCBI Taxonomy" id="69004"/>
    <lineage>
        <taxon>Eukaryota</taxon>
        <taxon>Metazoa</taxon>
        <taxon>Ecdysozoa</taxon>
        <taxon>Arthropoda</taxon>
        <taxon>Hexapoda</taxon>
        <taxon>Insecta</taxon>
        <taxon>Pterygota</taxon>
        <taxon>Neoptera</taxon>
        <taxon>Endopterygota</taxon>
        <taxon>Diptera</taxon>
        <taxon>Nematocera</taxon>
        <taxon>Culicoidea</taxon>
        <taxon>Culicidae</taxon>
        <taxon>Anophelinae</taxon>
        <taxon>Anopheles</taxon>
    </lineage>
</organism>
<evidence type="ECO:0000256" key="5">
    <source>
        <dbReference type="ARBA" id="ARBA00023180"/>
    </source>
</evidence>
<feature type="signal peptide" evidence="9">
    <location>
        <begin position="1"/>
        <end position="21"/>
    </location>
</feature>
<dbReference type="Pfam" id="PF21412">
    <property type="entry name" value="TEP1_CUB2"/>
    <property type="match status" value="1"/>
</dbReference>
<dbReference type="Gene3D" id="2.20.130.20">
    <property type="match status" value="2"/>
</dbReference>
<keyword evidence="14" id="KW-1185">Reference proteome</keyword>
<dbReference type="Gene3D" id="2.60.40.1930">
    <property type="match status" value="2"/>
</dbReference>
<dbReference type="InterPro" id="IPR001599">
    <property type="entry name" value="Macroglobln_a2"/>
</dbReference>
<dbReference type="SMART" id="SM01360">
    <property type="entry name" value="A2M"/>
    <property type="match status" value="1"/>
</dbReference>
<dbReference type="VEuPathDB" id="VectorBase:AFAF013240"/>
<comment type="subunit">
    <text evidence="7">Heterodimer of a TEP1-N chain and an TEP1-C chain non-covalently linked. Forms a complex composed of TEP1-N and TEP1-C heterodimer, LRIM1 and APL1C; the interaction stabilizes TEP1-N and TEP1-C heterodimer, prevents its binding to tissues while circulating in the hemolymph and protects the thioester bond from hydrolysis. Mature TEP1 and to a lesser extent full-length TEP1 interact with SPCLIP1; the interaction is induced by microbial infection.</text>
</comment>
<evidence type="ECO:0000313" key="14">
    <source>
        <dbReference type="Proteomes" id="UP000075886"/>
    </source>
</evidence>
<dbReference type="SMART" id="SM01419">
    <property type="entry name" value="Thiol-ester_cl"/>
    <property type="match status" value="1"/>
</dbReference>
<evidence type="ECO:0000256" key="7">
    <source>
        <dbReference type="ARBA" id="ARBA00063781"/>
    </source>
</evidence>
<dbReference type="InterPro" id="IPR036595">
    <property type="entry name" value="A-macroglobulin_rcpt-bd_sf"/>
</dbReference>
<evidence type="ECO:0000259" key="10">
    <source>
        <dbReference type="SMART" id="SM01359"/>
    </source>
</evidence>
<keyword evidence="2" id="KW-0391">Immunity</keyword>
<evidence type="ECO:0000256" key="1">
    <source>
        <dbReference type="ARBA" id="ARBA00022729"/>
    </source>
</evidence>
<dbReference type="EnsemblMetazoa" id="AFAF013240-RA">
    <property type="protein sequence ID" value="AFAF013240-PA"/>
    <property type="gene ID" value="AFAF013240"/>
</dbReference>
<evidence type="ECO:0000256" key="6">
    <source>
        <dbReference type="ARBA" id="ARBA00057615"/>
    </source>
</evidence>